<name>A0ACB9NAJ5_BAUVA</name>
<reference evidence="1 2" key="1">
    <citation type="journal article" date="2022" name="DNA Res.">
        <title>Chromosomal-level genome assembly of the orchid tree Bauhinia variegata (Leguminosae; Cercidoideae) supports the allotetraploid origin hypothesis of Bauhinia.</title>
        <authorList>
            <person name="Zhong Y."/>
            <person name="Chen Y."/>
            <person name="Zheng D."/>
            <person name="Pang J."/>
            <person name="Liu Y."/>
            <person name="Luo S."/>
            <person name="Meng S."/>
            <person name="Qian L."/>
            <person name="Wei D."/>
            <person name="Dai S."/>
            <person name="Zhou R."/>
        </authorList>
    </citation>
    <scope>NUCLEOTIDE SEQUENCE [LARGE SCALE GENOMIC DNA]</scope>
    <source>
        <strain evidence="1">BV-YZ2020</strain>
    </source>
</reference>
<keyword evidence="2" id="KW-1185">Reference proteome</keyword>
<protein>
    <submittedName>
        <fullName evidence="1">Uncharacterized protein</fullName>
    </submittedName>
</protein>
<evidence type="ECO:0000313" key="1">
    <source>
        <dbReference type="EMBL" id="KAI4333033.1"/>
    </source>
</evidence>
<evidence type="ECO:0000313" key="2">
    <source>
        <dbReference type="Proteomes" id="UP000828941"/>
    </source>
</evidence>
<proteinExistence type="predicted"/>
<dbReference type="Proteomes" id="UP000828941">
    <property type="component" value="Chromosome 7"/>
</dbReference>
<comment type="caution">
    <text evidence="1">The sequence shown here is derived from an EMBL/GenBank/DDBJ whole genome shotgun (WGS) entry which is preliminary data.</text>
</comment>
<dbReference type="EMBL" id="CM039432">
    <property type="protein sequence ID" value="KAI4333033.1"/>
    <property type="molecule type" value="Genomic_DNA"/>
</dbReference>
<sequence>MGKWDHRPSRRFYRQRRSSTYPTKFYDLHAPLPDFSEDGIPLWEKKYCTLIGLVPWQKIVDSKMLMSCHSNILNWNDSAAEEAFHTAKKQYWAKVNSLPSDISPPNPDIYIEKIDWNPNIDPELVKDLDRAYFAPTDEVELNATSNKRTKSSPEVDNGNSDIGENPCECNNNTNVNGAVEIKVRGWNQWDNHADDSGNVDNAHNPWESSISSENKGLTDNAWKGDGVKSWGWNRASDCNNYPKDWDCGYNPWENSSVNDKGWGEVRGNSWNQQLSQFSNNNGNHWECKGSRHNGVPLGRGWKNDGANAWGWKQNKNGNVSSDLEFRRNCGGWSSRNQSYQSREGSHQHSFGCSSSRFQRDDHQTRHYWRRGNTKKRVCFPPE</sequence>
<accession>A0ACB9NAJ5</accession>
<organism evidence="1 2">
    <name type="scientific">Bauhinia variegata</name>
    <name type="common">Purple orchid tree</name>
    <name type="synonym">Phanera variegata</name>
    <dbReference type="NCBI Taxonomy" id="167791"/>
    <lineage>
        <taxon>Eukaryota</taxon>
        <taxon>Viridiplantae</taxon>
        <taxon>Streptophyta</taxon>
        <taxon>Embryophyta</taxon>
        <taxon>Tracheophyta</taxon>
        <taxon>Spermatophyta</taxon>
        <taxon>Magnoliopsida</taxon>
        <taxon>eudicotyledons</taxon>
        <taxon>Gunneridae</taxon>
        <taxon>Pentapetalae</taxon>
        <taxon>rosids</taxon>
        <taxon>fabids</taxon>
        <taxon>Fabales</taxon>
        <taxon>Fabaceae</taxon>
        <taxon>Cercidoideae</taxon>
        <taxon>Cercideae</taxon>
        <taxon>Bauhiniinae</taxon>
        <taxon>Bauhinia</taxon>
    </lineage>
</organism>
<gene>
    <name evidence="1" type="ORF">L6164_017890</name>
</gene>